<dbReference type="PANTHER" id="PTHR19303">
    <property type="entry name" value="TRANSPOSON"/>
    <property type="match status" value="1"/>
</dbReference>
<sequence length="465" mass="51062">MPSYTNDELLAAVRRVLVGEHAPTVSKQTRIHYRTFMNWVAKAKNGDPVAPSRRGPPPALHPEPEQNLVEWVIGRQYVGFPAKRQEIIQKTGDIYAMMTGKTLDQGWYRRFLKRHPILSGRTSESITKARNSVTMTDVTRLFTTLCKVLVEHKISSSRLFNMDETAFDTNKGGKRVVAVRGSRNVWHPDLSTGFHLTVVVCGSADGEVVPPLFILPGVTLKLDVLAGCDIPGATITTTSSGFMNTTLFVSWLHFFAASVPTPIKRPLVLLIDGCTSHYCVEVLEAAEKMGILLILFPANATHLLQPLDVAVFSTFKACIKRQADIYLGNGGGCSLSKEDAVSMASTAWKLSNLEANIKAGFRGCGLFPLNKLKMAERLDSFLRNGTPENTKLAEWLTIKATVQKEVLVLPPPRKRTRARKTVTVGGKLLTRETLATLASAKPTLTPKSKKRSKNAGCDIVLEAVV</sequence>
<dbReference type="InterPro" id="IPR006600">
    <property type="entry name" value="HTH_CenpB_DNA-bd_dom"/>
</dbReference>
<evidence type="ECO:0000313" key="4">
    <source>
        <dbReference type="Proteomes" id="UP000429607"/>
    </source>
</evidence>
<gene>
    <name evidence="3" type="ORF">PR001_g30745</name>
</gene>
<dbReference type="SMART" id="SM00674">
    <property type="entry name" value="CENPB"/>
    <property type="match status" value="1"/>
</dbReference>
<keyword evidence="1" id="KW-0238">DNA-binding</keyword>
<name>A0A6A3GP50_9STRA</name>
<evidence type="ECO:0000256" key="1">
    <source>
        <dbReference type="ARBA" id="ARBA00023125"/>
    </source>
</evidence>
<protein>
    <recommendedName>
        <fullName evidence="2">HTH CENPB-type domain-containing protein</fullName>
    </recommendedName>
</protein>
<dbReference type="Proteomes" id="UP000429607">
    <property type="component" value="Unassembled WGS sequence"/>
</dbReference>
<dbReference type="EMBL" id="QXFV01007205">
    <property type="protein sequence ID" value="KAE8959343.1"/>
    <property type="molecule type" value="Genomic_DNA"/>
</dbReference>
<comment type="caution">
    <text evidence="3">The sequence shown here is derived from an EMBL/GenBank/DDBJ whole genome shotgun (WGS) entry which is preliminary data.</text>
</comment>
<organism evidence="3 4">
    <name type="scientific">Phytophthora rubi</name>
    <dbReference type="NCBI Taxonomy" id="129364"/>
    <lineage>
        <taxon>Eukaryota</taxon>
        <taxon>Sar</taxon>
        <taxon>Stramenopiles</taxon>
        <taxon>Oomycota</taxon>
        <taxon>Peronosporomycetes</taxon>
        <taxon>Peronosporales</taxon>
        <taxon>Peronosporaceae</taxon>
        <taxon>Phytophthora</taxon>
    </lineage>
</organism>
<dbReference type="AlphaFoldDB" id="A0A6A3GP50"/>
<evidence type="ECO:0000313" key="3">
    <source>
        <dbReference type="EMBL" id="KAE8959343.1"/>
    </source>
</evidence>
<proteinExistence type="predicted"/>
<dbReference type="PANTHER" id="PTHR19303:SF74">
    <property type="entry name" value="POGO TRANSPOSABLE ELEMENT WITH KRAB DOMAIN"/>
    <property type="match status" value="1"/>
</dbReference>
<evidence type="ECO:0000259" key="2">
    <source>
        <dbReference type="PROSITE" id="PS51253"/>
    </source>
</evidence>
<accession>A0A6A3GP50</accession>
<reference evidence="3 4" key="1">
    <citation type="submission" date="2018-09" db="EMBL/GenBank/DDBJ databases">
        <title>Genomic investigation of the strawberry pathogen Phytophthora fragariae indicates pathogenicity is determined by transcriptional variation in three key races.</title>
        <authorList>
            <person name="Adams T.M."/>
            <person name="Armitage A.D."/>
            <person name="Sobczyk M.K."/>
            <person name="Bates H.J."/>
            <person name="Dunwell J.M."/>
            <person name="Nellist C.F."/>
            <person name="Harrison R.J."/>
        </authorList>
    </citation>
    <scope>NUCLEOTIDE SEQUENCE [LARGE SCALE GENOMIC DNA]</scope>
    <source>
        <strain evidence="3 4">SCRP249</strain>
    </source>
</reference>
<dbReference type="Pfam" id="PF03184">
    <property type="entry name" value="DDE_1"/>
    <property type="match status" value="1"/>
</dbReference>
<dbReference type="InterPro" id="IPR004875">
    <property type="entry name" value="DDE_SF_endonuclease_dom"/>
</dbReference>
<dbReference type="GO" id="GO:0005634">
    <property type="term" value="C:nucleus"/>
    <property type="evidence" value="ECO:0007669"/>
    <property type="project" value="TreeGrafter"/>
</dbReference>
<dbReference type="SUPFAM" id="SSF46689">
    <property type="entry name" value="Homeodomain-like"/>
    <property type="match status" value="1"/>
</dbReference>
<dbReference type="InterPro" id="IPR009057">
    <property type="entry name" value="Homeodomain-like_sf"/>
</dbReference>
<dbReference type="GO" id="GO:0003677">
    <property type="term" value="F:DNA binding"/>
    <property type="evidence" value="ECO:0007669"/>
    <property type="project" value="UniProtKB-KW"/>
</dbReference>
<dbReference type="PROSITE" id="PS51253">
    <property type="entry name" value="HTH_CENPB"/>
    <property type="match status" value="1"/>
</dbReference>
<feature type="domain" description="HTH CENPB-type" evidence="2">
    <location>
        <begin position="52"/>
        <end position="121"/>
    </location>
</feature>
<dbReference type="Pfam" id="PF03221">
    <property type="entry name" value="HTH_Tnp_Tc5"/>
    <property type="match status" value="1"/>
</dbReference>
<dbReference type="InterPro" id="IPR050863">
    <property type="entry name" value="CenT-Element_Derived"/>
</dbReference>